<dbReference type="VEuPathDB" id="TriTrypDB:TEOVI_000301000"/>
<protein>
    <submittedName>
        <fullName evidence="4">EF hand, putative</fullName>
    </submittedName>
</protein>
<dbReference type="GO" id="GO:0005509">
    <property type="term" value="F:calcium ion binding"/>
    <property type="evidence" value="ECO:0007669"/>
    <property type="project" value="InterPro"/>
</dbReference>
<evidence type="ECO:0000256" key="2">
    <source>
        <dbReference type="SAM" id="Phobius"/>
    </source>
</evidence>
<dbReference type="Gene3D" id="1.10.238.10">
    <property type="entry name" value="EF-hand"/>
    <property type="match status" value="1"/>
</dbReference>
<keyword evidence="2" id="KW-1133">Transmembrane helix</keyword>
<accession>A0A1G4IGD0</accession>
<dbReference type="InterPro" id="IPR011992">
    <property type="entry name" value="EF-hand-dom_pair"/>
</dbReference>
<keyword evidence="2" id="KW-0472">Membrane</keyword>
<name>A0A1G4IGD0_TRYEQ</name>
<dbReference type="InterPro" id="IPR018247">
    <property type="entry name" value="EF_Hand_1_Ca_BS"/>
</dbReference>
<feature type="transmembrane region" description="Helical" evidence="2">
    <location>
        <begin position="213"/>
        <end position="232"/>
    </location>
</feature>
<dbReference type="GeneID" id="92376950"/>
<keyword evidence="2" id="KW-0812">Transmembrane</keyword>
<keyword evidence="1" id="KW-0106">Calcium</keyword>
<feature type="transmembrane region" description="Helical" evidence="2">
    <location>
        <begin position="146"/>
        <end position="163"/>
    </location>
</feature>
<dbReference type="RefSeq" id="XP_067082098.1">
    <property type="nucleotide sequence ID" value="XM_067225997.1"/>
</dbReference>
<dbReference type="SUPFAM" id="SSF47473">
    <property type="entry name" value="EF-hand"/>
    <property type="match status" value="1"/>
</dbReference>
<comment type="caution">
    <text evidence="4">The sequence shown here is derived from an EMBL/GenBank/DDBJ whole genome shotgun (WGS) entry which is preliminary data.</text>
</comment>
<sequence>MATEQHQQQRQKMLNSKDLENALDYIATFGRPHKQDETLPLFNYIFDLKDKLIGRMSSHEDVRMFVESDAGRRMSEGLVKALDADGDGHVTPRDLQTIYESKLKGAIRNNSDTLDTVIPWAGQWLVGIGSGYLTGRVIRRVYARKYFITLAGATVYTGLQFLAQRNFIEQQLLEAAFKRKVKELADANGDGVVNADDLSYLVENRMRHVSTKLGFGGVAPGVLGYLALAVGMRRGLRRV</sequence>
<dbReference type="EMBL" id="CZPT02001628">
    <property type="protein sequence ID" value="SCU71429.1"/>
    <property type="molecule type" value="Genomic_DNA"/>
</dbReference>
<organism evidence="4 5">
    <name type="scientific">Trypanosoma equiperdum</name>
    <dbReference type="NCBI Taxonomy" id="5694"/>
    <lineage>
        <taxon>Eukaryota</taxon>
        <taxon>Discoba</taxon>
        <taxon>Euglenozoa</taxon>
        <taxon>Kinetoplastea</taxon>
        <taxon>Metakinetoplastina</taxon>
        <taxon>Trypanosomatida</taxon>
        <taxon>Trypanosomatidae</taxon>
        <taxon>Trypanosoma</taxon>
    </lineage>
</organism>
<evidence type="ECO:0000256" key="1">
    <source>
        <dbReference type="ARBA" id="ARBA00022837"/>
    </source>
</evidence>
<feature type="domain" description="EF-hand" evidence="3">
    <location>
        <begin position="80"/>
        <end position="98"/>
    </location>
</feature>
<evidence type="ECO:0000259" key="3">
    <source>
        <dbReference type="Pfam" id="PF13202"/>
    </source>
</evidence>
<dbReference type="AlphaFoldDB" id="A0A1G4IGD0"/>
<evidence type="ECO:0000313" key="5">
    <source>
        <dbReference type="Proteomes" id="UP000195570"/>
    </source>
</evidence>
<dbReference type="PROSITE" id="PS00018">
    <property type="entry name" value="EF_HAND_1"/>
    <property type="match status" value="2"/>
</dbReference>
<gene>
    <name evidence="4" type="ORF">TEOVI_000301000</name>
</gene>
<keyword evidence="5" id="KW-1185">Reference proteome</keyword>
<proteinExistence type="predicted"/>
<dbReference type="Proteomes" id="UP000195570">
    <property type="component" value="Unassembled WGS sequence"/>
</dbReference>
<dbReference type="InterPro" id="IPR002048">
    <property type="entry name" value="EF_hand_dom"/>
</dbReference>
<dbReference type="Pfam" id="PF13202">
    <property type="entry name" value="EF-hand_5"/>
    <property type="match status" value="1"/>
</dbReference>
<evidence type="ECO:0000313" key="4">
    <source>
        <dbReference type="EMBL" id="SCU71429.1"/>
    </source>
</evidence>
<reference evidence="4" key="1">
    <citation type="submission" date="2016-09" db="EMBL/GenBank/DDBJ databases">
        <authorList>
            <person name="Hebert L."/>
            <person name="Moumen B."/>
        </authorList>
    </citation>
    <scope>NUCLEOTIDE SEQUENCE [LARGE SCALE GENOMIC DNA]</scope>
    <source>
        <strain evidence="4">OVI</strain>
    </source>
</reference>